<dbReference type="SMART" id="SM00347">
    <property type="entry name" value="HTH_MARR"/>
    <property type="match status" value="1"/>
</dbReference>
<dbReference type="InterPro" id="IPR023187">
    <property type="entry name" value="Tscrpt_reg_MarR-type_CS"/>
</dbReference>
<dbReference type="InterPro" id="IPR000835">
    <property type="entry name" value="HTH_MarR-typ"/>
</dbReference>
<dbReference type="GO" id="GO:0018580">
    <property type="term" value="F:nitronate monooxygenase activity"/>
    <property type="evidence" value="ECO:0007669"/>
    <property type="project" value="InterPro"/>
</dbReference>
<evidence type="ECO:0000313" key="10">
    <source>
        <dbReference type="EMBL" id="HIT99209.1"/>
    </source>
</evidence>
<name>A0A9D1HC84_9FIRM</name>
<dbReference type="EMBL" id="DVLX01000031">
    <property type="protein sequence ID" value="HIT99209.1"/>
    <property type="molecule type" value="Genomic_DNA"/>
</dbReference>
<protein>
    <recommendedName>
        <fullName evidence="2">Probable nitronate monooxygenase</fullName>
    </recommendedName>
</protein>
<comment type="caution">
    <text evidence="10">The sequence shown here is derived from an EMBL/GenBank/DDBJ whole genome shotgun (WGS) entry which is preliminary data.</text>
</comment>
<keyword evidence="8" id="KW-0804">Transcription</keyword>
<evidence type="ECO:0000256" key="5">
    <source>
        <dbReference type="ARBA" id="ARBA00023002"/>
    </source>
</evidence>
<dbReference type="PANTHER" id="PTHR32332:SF18">
    <property type="entry name" value="2-NITROPROPANE DIOXYGENASE"/>
    <property type="match status" value="1"/>
</dbReference>
<evidence type="ECO:0000256" key="4">
    <source>
        <dbReference type="ARBA" id="ARBA00022643"/>
    </source>
</evidence>
<dbReference type="Gene3D" id="1.10.10.10">
    <property type="entry name" value="Winged helix-like DNA-binding domain superfamily/Winged helix DNA-binding domain"/>
    <property type="match status" value="1"/>
</dbReference>
<dbReference type="PROSITE" id="PS01117">
    <property type="entry name" value="HTH_MARR_1"/>
    <property type="match status" value="1"/>
</dbReference>
<evidence type="ECO:0000256" key="8">
    <source>
        <dbReference type="ARBA" id="ARBA00023163"/>
    </source>
</evidence>
<evidence type="ECO:0000256" key="2">
    <source>
        <dbReference type="ARBA" id="ARBA00013457"/>
    </source>
</evidence>
<dbReference type="SUPFAM" id="SSF46785">
    <property type="entry name" value="Winged helix' DNA-binding domain"/>
    <property type="match status" value="1"/>
</dbReference>
<keyword evidence="10" id="KW-0503">Monooxygenase</keyword>
<keyword evidence="7" id="KW-0238">DNA-binding</keyword>
<evidence type="ECO:0000256" key="6">
    <source>
        <dbReference type="ARBA" id="ARBA00023015"/>
    </source>
</evidence>
<dbReference type="PROSITE" id="PS50995">
    <property type="entry name" value="HTH_MARR_2"/>
    <property type="match status" value="1"/>
</dbReference>
<evidence type="ECO:0000313" key="11">
    <source>
        <dbReference type="Proteomes" id="UP000824159"/>
    </source>
</evidence>
<evidence type="ECO:0000256" key="1">
    <source>
        <dbReference type="ARBA" id="ARBA00003535"/>
    </source>
</evidence>
<dbReference type="SUPFAM" id="SSF51412">
    <property type="entry name" value="Inosine monophosphate dehydrogenase (IMPDH)"/>
    <property type="match status" value="1"/>
</dbReference>
<organism evidence="10 11">
    <name type="scientific">Candidatus Allocopromorpha excrementavium</name>
    <dbReference type="NCBI Taxonomy" id="2840741"/>
    <lineage>
        <taxon>Bacteria</taxon>
        <taxon>Bacillati</taxon>
        <taxon>Bacillota</taxon>
        <taxon>Clostridia</taxon>
        <taxon>Eubacteriales</taxon>
        <taxon>Eubacteriaceae</taxon>
        <taxon>Eubacteriaceae incertae sedis</taxon>
        <taxon>Candidatus Allocopromorpha</taxon>
    </lineage>
</organism>
<keyword evidence="5" id="KW-0560">Oxidoreductase</keyword>
<comment type="function">
    <text evidence="1">Nitronate monooxygenase that uses molecular oxygen to catalyze the oxidative denitrification of alkyl nitronates. Acts on propionate 3-nitronate (P3N), the presumed physiological substrate. Probably functions in the detoxification of P3N, a metabolic poison produced by plants and fungi as a defense mechanism.</text>
</comment>
<dbReference type="GO" id="GO:0003677">
    <property type="term" value="F:DNA binding"/>
    <property type="evidence" value="ECO:0007669"/>
    <property type="project" value="UniProtKB-KW"/>
</dbReference>
<dbReference type="CDD" id="cd04730">
    <property type="entry name" value="NPD_like"/>
    <property type="match status" value="1"/>
</dbReference>
<dbReference type="AlphaFoldDB" id="A0A9D1HC84"/>
<keyword evidence="4" id="KW-0288">FMN</keyword>
<keyword evidence="3" id="KW-0285">Flavoprotein</keyword>
<proteinExistence type="predicted"/>
<dbReference type="Gene3D" id="3.20.20.70">
    <property type="entry name" value="Aldolase class I"/>
    <property type="match status" value="1"/>
</dbReference>
<reference evidence="10" key="1">
    <citation type="submission" date="2020-10" db="EMBL/GenBank/DDBJ databases">
        <authorList>
            <person name="Gilroy R."/>
        </authorList>
    </citation>
    <scope>NUCLEOTIDE SEQUENCE</scope>
    <source>
        <strain evidence="10">CHK176-22527</strain>
    </source>
</reference>
<accession>A0A9D1HC84</accession>
<dbReference type="InterPro" id="IPR004136">
    <property type="entry name" value="NMO"/>
</dbReference>
<keyword evidence="6" id="KW-0805">Transcription regulation</keyword>
<dbReference type="InterPro" id="IPR036390">
    <property type="entry name" value="WH_DNA-bd_sf"/>
</dbReference>
<dbReference type="InterPro" id="IPR036388">
    <property type="entry name" value="WH-like_DNA-bd_sf"/>
</dbReference>
<dbReference type="InterPro" id="IPR013785">
    <property type="entry name" value="Aldolase_TIM"/>
</dbReference>
<sequence>MDKNVKKIYETMSGLFKIIHKLQDENLKNSDFADLSRTEIHAVTAIGIGRPKTMTHVANILEIKVSTLTSTVNKLVKKGYVERLRDDKDRRIVKVALTDKGEQAAREYEQFMERIVKGAVSQVPFDKLQYFVSAIDNINQYFMAKSSMVYVKTSPFELKPIKLGPHELPVPIVQAGMSICIAGAGLASSVAAEGGLGLIGTTDIGYRRPDYEKDRLTANIEGVREAVSEAKRRRDEAGGGGLIGVTVMWSNPNAPAYVDAAVKSGAQVIVTSGSIPRDLPKYCGDKKVALVPTVSSKRAASAIIRTWSQKYNRMPDGFILQGPFAAGLLGFREDQLDRAEQEWHRIIADIKSELSKFENCPLIVGGGIFTKEDAETAYKYGADGFLMGTRFVLTEECDAPDEYKKRYLNCERNDVTIIRSPMKTSVRAMKNSFTDRVAEGKCEDYDIFEAVKRSVEGDYDGGLMFCSEQAESIGRIDTVKDVFREFET</sequence>
<evidence type="ECO:0000259" key="9">
    <source>
        <dbReference type="PROSITE" id="PS50995"/>
    </source>
</evidence>
<dbReference type="GO" id="GO:0003700">
    <property type="term" value="F:DNA-binding transcription factor activity"/>
    <property type="evidence" value="ECO:0007669"/>
    <property type="project" value="InterPro"/>
</dbReference>
<dbReference type="PANTHER" id="PTHR32332">
    <property type="entry name" value="2-NITROPROPANE DIOXYGENASE"/>
    <property type="match status" value="1"/>
</dbReference>
<evidence type="ECO:0000256" key="7">
    <source>
        <dbReference type="ARBA" id="ARBA00023125"/>
    </source>
</evidence>
<dbReference type="Proteomes" id="UP000824159">
    <property type="component" value="Unassembled WGS sequence"/>
</dbReference>
<dbReference type="Pfam" id="PF12802">
    <property type="entry name" value="MarR_2"/>
    <property type="match status" value="1"/>
</dbReference>
<dbReference type="PRINTS" id="PR00598">
    <property type="entry name" value="HTHMARR"/>
</dbReference>
<gene>
    <name evidence="10" type="ORF">IAD12_03015</name>
</gene>
<dbReference type="Pfam" id="PF03060">
    <property type="entry name" value="NMO"/>
    <property type="match status" value="2"/>
</dbReference>
<feature type="domain" description="HTH marR-type" evidence="9">
    <location>
        <begin position="5"/>
        <end position="140"/>
    </location>
</feature>
<evidence type="ECO:0000256" key="3">
    <source>
        <dbReference type="ARBA" id="ARBA00022630"/>
    </source>
</evidence>
<reference evidence="10" key="2">
    <citation type="journal article" date="2021" name="PeerJ">
        <title>Extensive microbial diversity within the chicken gut microbiome revealed by metagenomics and culture.</title>
        <authorList>
            <person name="Gilroy R."/>
            <person name="Ravi A."/>
            <person name="Getino M."/>
            <person name="Pursley I."/>
            <person name="Horton D.L."/>
            <person name="Alikhan N.F."/>
            <person name="Baker D."/>
            <person name="Gharbi K."/>
            <person name="Hall N."/>
            <person name="Watson M."/>
            <person name="Adriaenssens E.M."/>
            <person name="Foster-Nyarko E."/>
            <person name="Jarju S."/>
            <person name="Secka A."/>
            <person name="Antonio M."/>
            <person name="Oren A."/>
            <person name="Chaudhuri R.R."/>
            <person name="La Ragione R."/>
            <person name="Hildebrand F."/>
            <person name="Pallen M.J."/>
        </authorList>
    </citation>
    <scope>NUCLEOTIDE SEQUENCE</scope>
    <source>
        <strain evidence="10">CHK176-22527</strain>
    </source>
</reference>